<dbReference type="SUPFAM" id="SSF53383">
    <property type="entry name" value="PLP-dependent transferases"/>
    <property type="match status" value="1"/>
</dbReference>
<dbReference type="PANTHER" id="PTHR46383:SF1">
    <property type="entry name" value="ASPARTATE AMINOTRANSFERASE"/>
    <property type="match status" value="1"/>
</dbReference>
<keyword evidence="4 8" id="KW-0808">Transferase</keyword>
<evidence type="ECO:0000313" key="8">
    <source>
        <dbReference type="EMBL" id="EMY35980.1"/>
    </source>
</evidence>
<dbReference type="Gene3D" id="3.90.1150.10">
    <property type="entry name" value="Aspartate Aminotransferase, domain 1"/>
    <property type="match status" value="1"/>
</dbReference>
<organism evidence="8 9">
    <name type="scientific">Arthrobacter crystallopoietes BAB-32</name>
    <dbReference type="NCBI Taxonomy" id="1246476"/>
    <lineage>
        <taxon>Bacteria</taxon>
        <taxon>Bacillati</taxon>
        <taxon>Actinomycetota</taxon>
        <taxon>Actinomycetes</taxon>
        <taxon>Micrococcales</taxon>
        <taxon>Micrococcaceae</taxon>
        <taxon>Crystallibacter</taxon>
    </lineage>
</organism>
<comment type="cofactor">
    <cofactor evidence="1">
        <name>pyridoxal 5'-phosphate</name>
        <dbReference type="ChEBI" id="CHEBI:597326"/>
    </cofactor>
</comment>
<dbReference type="InterPro" id="IPR015424">
    <property type="entry name" value="PyrdxlP-dep_Trfase"/>
</dbReference>
<evidence type="ECO:0000256" key="3">
    <source>
        <dbReference type="ARBA" id="ARBA00022576"/>
    </source>
</evidence>
<dbReference type="PANTHER" id="PTHR46383">
    <property type="entry name" value="ASPARTATE AMINOTRANSFERASE"/>
    <property type="match status" value="1"/>
</dbReference>
<dbReference type="AlphaFoldDB" id="N1V3P9"/>
<sequence>MTMQNHTAGPKENRSASKTSRRVHAAGIDGRIDGVTVREADRRLLACTGPDALDTTHFDTVRFPAPEWAEELFAEAAADGSRAYSLYRGSDEVRAALAPVLTDWLGFDVDADQNILLTPGTQAGLFTSLTSLVDPGDDVVLFDPEYLFSERILTFLGANIRNVPILTDGAHPTIDFERLESVLREGPKLIVFSHPNNPTGTVYPQAVLERIAELAVRYDVQVLVDELYSRLVYPGTTFVHLASLPGMRERTVTLLGPSKTESLSGYRLGVVVAPDHVVEVAEDVLAFTSLRAPAYAQNVLKGWLVKDVEWVAERVADLAKIRQFTIAKLSELEWLKMSPQQGTAYLFVDVRALGLPDTEIAEALAREANVLISPGYQFGPGGVGHLRICFARDEEEWRIALGRIVDVLQSLYERATTAAVPVG</sequence>
<feature type="region of interest" description="Disordered" evidence="6">
    <location>
        <begin position="1"/>
        <end position="23"/>
    </location>
</feature>
<evidence type="ECO:0000256" key="2">
    <source>
        <dbReference type="ARBA" id="ARBA00007441"/>
    </source>
</evidence>
<dbReference type="GO" id="GO:0004069">
    <property type="term" value="F:L-aspartate:2-oxoglutarate aminotransferase activity"/>
    <property type="evidence" value="ECO:0007669"/>
    <property type="project" value="UniProtKB-EC"/>
</dbReference>
<dbReference type="CDD" id="cd00609">
    <property type="entry name" value="AAT_like"/>
    <property type="match status" value="1"/>
</dbReference>
<keyword evidence="5" id="KW-0663">Pyridoxal phosphate</keyword>
<dbReference type="RefSeq" id="WP_005266544.1">
    <property type="nucleotide sequence ID" value="NZ_ANPE02000056.1"/>
</dbReference>
<evidence type="ECO:0000256" key="1">
    <source>
        <dbReference type="ARBA" id="ARBA00001933"/>
    </source>
</evidence>
<dbReference type="GO" id="GO:0030170">
    <property type="term" value="F:pyridoxal phosphate binding"/>
    <property type="evidence" value="ECO:0007669"/>
    <property type="project" value="InterPro"/>
</dbReference>
<accession>N1V3P9</accession>
<evidence type="ECO:0000256" key="4">
    <source>
        <dbReference type="ARBA" id="ARBA00022679"/>
    </source>
</evidence>
<proteinExistence type="inferred from homology"/>
<evidence type="ECO:0000256" key="5">
    <source>
        <dbReference type="ARBA" id="ARBA00022898"/>
    </source>
</evidence>
<dbReference type="Pfam" id="PF00155">
    <property type="entry name" value="Aminotran_1_2"/>
    <property type="match status" value="1"/>
</dbReference>
<evidence type="ECO:0000313" key="9">
    <source>
        <dbReference type="Proteomes" id="UP000010729"/>
    </source>
</evidence>
<dbReference type="GO" id="GO:0006520">
    <property type="term" value="P:amino acid metabolic process"/>
    <property type="evidence" value="ECO:0007669"/>
    <property type="project" value="InterPro"/>
</dbReference>
<comment type="caution">
    <text evidence="8">The sequence shown here is derived from an EMBL/GenBank/DDBJ whole genome shotgun (WGS) entry which is preliminary data.</text>
</comment>
<feature type="domain" description="Aminotransferase class I/classII large" evidence="7">
    <location>
        <begin position="62"/>
        <end position="404"/>
    </location>
</feature>
<comment type="similarity">
    <text evidence="2">Belongs to the class-I pyridoxal-phosphate-dependent aminotransferase family.</text>
</comment>
<dbReference type="InterPro" id="IPR015421">
    <property type="entry name" value="PyrdxlP-dep_Trfase_major"/>
</dbReference>
<dbReference type="Proteomes" id="UP000010729">
    <property type="component" value="Unassembled WGS sequence"/>
</dbReference>
<evidence type="ECO:0000256" key="6">
    <source>
        <dbReference type="SAM" id="MobiDB-lite"/>
    </source>
</evidence>
<dbReference type="Gene3D" id="3.40.640.10">
    <property type="entry name" value="Type I PLP-dependent aspartate aminotransferase-like (Major domain)"/>
    <property type="match status" value="1"/>
</dbReference>
<keyword evidence="3 8" id="KW-0032">Aminotransferase</keyword>
<dbReference type="EMBL" id="ANPE02000056">
    <property type="protein sequence ID" value="EMY35980.1"/>
    <property type="molecule type" value="Genomic_DNA"/>
</dbReference>
<gene>
    <name evidence="8" type="ORF">D477_001474</name>
</gene>
<protein>
    <submittedName>
        <fullName evidence="8">Aspartate aminotransferase</fullName>
        <ecNumber evidence="8">2.6.1.1</ecNumber>
    </submittedName>
</protein>
<dbReference type="EC" id="2.6.1.1" evidence="8"/>
<dbReference type="InterPro" id="IPR015422">
    <property type="entry name" value="PyrdxlP-dep_Trfase_small"/>
</dbReference>
<dbReference type="InterPro" id="IPR050596">
    <property type="entry name" value="AspAT/PAT-like"/>
</dbReference>
<name>N1V3P9_9MICC</name>
<evidence type="ECO:0000259" key="7">
    <source>
        <dbReference type="Pfam" id="PF00155"/>
    </source>
</evidence>
<dbReference type="InterPro" id="IPR004839">
    <property type="entry name" value="Aminotransferase_I/II_large"/>
</dbReference>
<reference evidence="8 9" key="1">
    <citation type="journal article" date="2013" name="Genome Announc.">
        <title>Draft Genome Sequence of Arthrobacter crystallopoietes Strain BAB-32, Revealing Genes for Bioremediation.</title>
        <authorList>
            <person name="Joshi M.N."/>
            <person name="Pandit A.S."/>
            <person name="Sharma A."/>
            <person name="Pandya R.V."/>
            <person name="Desai S.M."/>
            <person name="Saxena A.K."/>
            <person name="Bagatharia S.B."/>
        </authorList>
    </citation>
    <scope>NUCLEOTIDE SEQUENCE [LARGE SCALE GENOMIC DNA]</scope>
    <source>
        <strain evidence="8 9">BAB-32</strain>
    </source>
</reference>
<keyword evidence="9" id="KW-1185">Reference proteome</keyword>